<keyword evidence="3" id="KW-1185">Reference proteome</keyword>
<name>A0AAD7Z2F2_MYTSE</name>
<evidence type="ECO:0000256" key="1">
    <source>
        <dbReference type="SAM" id="MobiDB-lite"/>
    </source>
</evidence>
<accession>A0AAD7Z2F2</accession>
<evidence type="ECO:0000313" key="2">
    <source>
        <dbReference type="EMBL" id="KAJ8735501.1"/>
    </source>
</evidence>
<reference evidence="2" key="1">
    <citation type="submission" date="2023-03" db="EMBL/GenBank/DDBJ databases">
        <title>Chromosome-level genomes of two armyworms, Mythimna separata and Mythimna loreyi, provide insights into the biosynthesis and reception of sex pheromones.</title>
        <authorList>
            <person name="Zhao H."/>
        </authorList>
    </citation>
    <scope>NUCLEOTIDE SEQUENCE</scope>
    <source>
        <strain evidence="2">BeijingLab</strain>
        <tissue evidence="2">Pupa</tissue>
    </source>
</reference>
<dbReference type="GO" id="GO:0045271">
    <property type="term" value="C:respiratory chain complex I"/>
    <property type="evidence" value="ECO:0007669"/>
    <property type="project" value="InterPro"/>
</dbReference>
<dbReference type="EMBL" id="JARGEI010000002">
    <property type="protein sequence ID" value="KAJ8735501.1"/>
    <property type="molecule type" value="Genomic_DNA"/>
</dbReference>
<comment type="caution">
    <text evidence="2">The sequence shown here is derived from an EMBL/GenBank/DDBJ whole genome shotgun (WGS) entry which is preliminary data.</text>
</comment>
<dbReference type="GO" id="GO:0005739">
    <property type="term" value="C:mitochondrion"/>
    <property type="evidence" value="ECO:0007669"/>
    <property type="project" value="InterPro"/>
</dbReference>
<evidence type="ECO:0000313" key="3">
    <source>
        <dbReference type="Proteomes" id="UP001231518"/>
    </source>
</evidence>
<dbReference type="Proteomes" id="UP001231518">
    <property type="component" value="Chromosome 2"/>
</dbReference>
<dbReference type="AlphaFoldDB" id="A0AAD7Z2F2"/>
<feature type="region of interest" description="Disordered" evidence="1">
    <location>
        <begin position="41"/>
        <end position="61"/>
    </location>
</feature>
<evidence type="ECO:0008006" key="4">
    <source>
        <dbReference type="Google" id="ProtNLM"/>
    </source>
</evidence>
<dbReference type="InterPro" id="IPR026193">
    <property type="entry name" value="NDUFV3"/>
</dbReference>
<protein>
    <recommendedName>
        <fullName evidence="4">Complex I-9kD</fullName>
    </recommendedName>
</protein>
<proteinExistence type="predicted"/>
<sequence length="119" mass="13672">MARTVTPTHTHTVFNKLSSFNNLLRLYSITPPCAGDYDSRKISHELPTSDPKPEFKTLKNIPPGVFRNTQGEILGLGAGKKMCYKNPEYFSFHNNSFYDFNISLRQYRQPCPKSGRKRN</sequence>
<organism evidence="2 3">
    <name type="scientific">Mythimna separata</name>
    <name type="common">Oriental armyworm</name>
    <name type="synonym">Pseudaletia separata</name>
    <dbReference type="NCBI Taxonomy" id="271217"/>
    <lineage>
        <taxon>Eukaryota</taxon>
        <taxon>Metazoa</taxon>
        <taxon>Ecdysozoa</taxon>
        <taxon>Arthropoda</taxon>
        <taxon>Hexapoda</taxon>
        <taxon>Insecta</taxon>
        <taxon>Pterygota</taxon>
        <taxon>Neoptera</taxon>
        <taxon>Endopterygota</taxon>
        <taxon>Lepidoptera</taxon>
        <taxon>Glossata</taxon>
        <taxon>Ditrysia</taxon>
        <taxon>Noctuoidea</taxon>
        <taxon>Noctuidae</taxon>
        <taxon>Noctuinae</taxon>
        <taxon>Hadenini</taxon>
        <taxon>Mythimna</taxon>
    </lineage>
</organism>
<dbReference type="Pfam" id="PF15880">
    <property type="entry name" value="NDUFV3"/>
    <property type="match status" value="1"/>
</dbReference>
<gene>
    <name evidence="2" type="ORF">PYW07_007121</name>
</gene>